<accession>A0A1F6BSD3</accession>
<dbReference type="InterPro" id="IPR002941">
    <property type="entry name" value="DNA_methylase_N4/N6"/>
</dbReference>
<evidence type="ECO:0000313" key="6">
    <source>
        <dbReference type="Proteomes" id="UP000179014"/>
    </source>
</evidence>
<dbReference type="InterPro" id="IPR029063">
    <property type="entry name" value="SAM-dependent_MTases_sf"/>
</dbReference>
<dbReference type="GO" id="GO:0003677">
    <property type="term" value="F:DNA binding"/>
    <property type="evidence" value="ECO:0007669"/>
    <property type="project" value="InterPro"/>
</dbReference>
<dbReference type="GO" id="GO:0032259">
    <property type="term" value="P:methylation"/>
    <property type="evidence" value="ECO:0007669"/>
    <property type="project" value="UniProtKB-KW"/>
</dbReference>
<dbReference type="EMBL" id="MFKN01000043">
    <property type="protein sequence ID" value="OGG39738.1"/>
    <property type="molecule type" value="Genomic_DNA"/>
</dbReference>
<dbReference type="InterPro" id="IPR002295">
    <property type="entry name" value="N4/N6-MTase_EcoPI_Mod-like"/>
</dbReference>
<sequence length="170" mass="19666">MVDKQTLAFKPSRLINPVGALQLPVSKDVPEYSQLSDTVTIYKAGCIDFLKSLEPGSVDIIVTDPAYSGMNNKMQFGNGRIVGKYQDTNNTKWFPEFTDDADTFREFLRECYRVLKDDRHIYIMIDSFSLLSLGHLVREVFNMKNIIVWDKVNIGMGHHFRRRHEFILTI</sequence>
<feature type="domain" description="DNA methylase N-4/N-6" evidence="4">
    <location>
        <begin position="58"/>
        <end position="168"/>
    </location>
</feature>
<dbReference type="PRINTS" id="PR00506">
    <property type="entry name" value="D21N6MTFRASE"/>
</dbReference>
<evidence type="ECO:0000256" key="3">
    <source>
        <dbReference type="ARBA" id="ARBA00022691"/>
    </source>
</evidence>
<protein>
    <recommendedName>
        <fullName evidence="4">DNA methylase N-4/N-6 domain-containing protein</fullName>
    </recommendedName>
</protein>
<dbReference type="STRING" id="1798474.A2118_02980"/>
<gene>
    <name evidence="5" type="ORF">A2118_02980</name>
</gene>
<evidence type="ECO:0000313" key="5">
    <source>
        <dbReference type="EMBL" id="OGG39738.1"/>
    </source>
</evidence>
<keyword evidence="3" id="KW-0949">S-adenosyl-L-methionine</keyword>
<evidence type="ECO:0000256" key="1">
    <source>
        <dbReference type="ARBA" id="ARBA00022603"/>
    </source>
</evidence>
<dbReference type="Gene3D" id="3.40.50.150">
    <property type="entry name" value="Vaccinia Virus protein VP39"/>
    <property type="match status" value="1"/>
</dbReference>
<proteinExistence type="predicted"/>
<organism evidence="5 6">
    <name type="scientific">Candidatus Kaiserbacteria bacterium GWA2_50_9</name>
    <dbReference type="NCBI Taxonomy" id="1798474"/>
    <lineage>
        <taxon>Bacteria</taxon>
        <taxon>Candidatus Kaiseribacteriota</taxon>
    </lineage>
</organism>
<evidence type="ECO:0000259" key="4">
    <source>
        <dbReference type="Pfam" id="PF01555"/>
    </source>
</evidence>
<keyword evidence="2" id="KW-0808">Transferase</keyword>
<dbReference type="SUPFAM" id="SSF53335">
    <property type="entry name" value="S-adenosyl-L-methionine-dependent methyltransferases"/>
    <property type="match status" value="1"/>
</dbReference>
<dbReference type="GO" id="GO:0008170">
    <property type="term" value="F:N-methyltransferase activity"/>
    <property type="evidence" value="ECO:0007669"/>
    <property type="project" value="InterPro"/>
</dbReference>
<dbReference type="Pfam" id="PF01555">
    <property type="entry name" value="N6_N4_Mtase"/>
    <property type="match status" value="1"/>
</dbReference>
<evidence type="ECO:0000256" key="2">
    <source>
        <dbReference type="ARBA" id="ARBA00022679"/>
    </source>
</evidence>
<reference evidence="5 6" key="1">
    <citation type="journal article" date="2016" name="Nat. Commun.">
        <title>Thousands of microbial genomes shed light on interconnected biogeochemical processes in an aquifer system.</title>
        <authorList>
            <person name="Anantharaman K."/>
            <person name="Brown C.T."/>
            <person name="Hug L.A."/>
            <person name="Sharon I."/>
            <person name="Castelle C.J."/>
            <person name="Probst A.J."/>
            <person name="Thomas B.C."/>
            <person name="Singh A."/>
            <person name="Wilkins M.J."/>
            <person name="Karaoz U."/>
            <person name="Brodie E.L."/>
            <person name="Williams K.H."/>
            <person name="Hubbard S.S."/>
            <person name="Banfield J.F."/>
        </authorList>
    </citation>
    <scope>NUCLEOTIDE SEQUENCE [LARGE SCALE GENOMIC DNA]</scope>
</reference>
<dbReference type="AlphaFoldDB" id="A0A1F6BSD3"/>
<comment type="caution">
    <text evidence="5">The sequence shown here is derived from an EMBL/GenBank/DDBJ whole genome shotgun (WGS) entry which is preliminary data.</text>
</comment>
<name>A0A1F6BSD3_9BACT</name>
<keyword evidence="1" id="KW-0489">Methyltransferase</keyword>
<dbReference type="Proteomes" id="UP000179014">
    <property type="component" value="Unassembled WGS sequence"/>
</dbReference>